<organism evidence="1 2">
    <name type="scientific">Cyanomargarita calcarea GSE-NOS-MK-12-04C</name>
    <dbReference type="NCBI Taxonomy" id="2839659"/>
    <lineage>
        <taxon>Bacteria</taxon>
        <taxon>Bacillati</taxon>
        <taxon>Cyanobacteriota</taxon>
        <taxon>Cyanophyceae</taxon>
        <taxon>Nostocales</taxon>
        <taxon>Cyanomargaritaceae</taxon>
        <taxon>Cyanomargarita</taxon>
    </lineage>
</organism>
<proteinExistence type="predicted"/>
<dbReference type="EMBL" id="JAHHGZ010000027">
    <property type="protein sequence ID" value="MBW4670118.1"/>
    <property type="molecule type" value="Genomic_DNA"/>
</dbReference>
<name>A0A951QRZ4_9CYAN</name>
<comment type="caution">
    <text evidence="1">The sequence shown here is derived from an EMBL/GenBank/DDBJ whole genome shotgun (WGS) entry which is preliminary data.</text>
</comment>
<protein>
    <submittedName>
        <fullName evidence="1">Uncharacterized protein</fullName>
    </submittedName>
</protein>
<gene>
    <name evidence="1" type="ORF">KME60_22575</name>
</gene>
<dbReference type="Proteomes" id="UP000729701">
    <property type="component" value="Unassembled WGS sequence"/>
</dbReference>
<dbReference type="AlphaFoldDB" id="A0A951QRZ4"/>
<evidence type="ECO:0000313" key="2">
    <source>
        <dbReference type="Proteomes" id="UP000729701"/>
    </source>
</evidence>
<reference evidence="1" key="1">
    <citation type="submission" date="2021-05" db="EMBL/GenBank/DDBJ databases">
        <authorList>
            <person name="Pietrasiak N."/>
            <person name="Ward R."/>
            <person name="Stajich J.E."/>
            <person name="Kurbessoian T."/>
        </authorList>
    </citation>
    <scope>NUCLEOTIDE SEQUENCE</scope>
    <source>
        <strain evidence="1">GSE-NOS-MK-12-04C</strain>
    </source>
</reference>
<sequence>MTFSDVVEAIKSLSNDEKQEIQLLVAQYLREERREEMLNNFNVSKDEERSGKLNFSSNISELRQILEDE</sequence>
<reference evidence="1" key="2">
    <citation type="journal article" date="2022" name="Microbiol. Resour. Announc.">
        <title>Metagenome Sequencing to Explore Phylogenomics of Terrestrial Cyanobacteria.</title>
        <authorList>
            <person name="Ward R.D."/>
            <person name="Stajich J.E."/>
            <person name="Johansen J.R."/>
            <person name="Huntemann M."/>
            <person name="Clum A."/>
            <person name="Foster B."/>
            <person name="Foster B."/>
            <person name="Roux S."/>
            <person name="Palaniappan K."/>
            <person name="Varghese N."/>
            <person name="Mukherjee S."/>
            <person name="Reddy T.B.K."/>
            <person name="Daum C."/>
            <person name="Copeland A."/>
            <person name="Chen I.A."/>
            <person name="Ivanova N.N."/>
            <person name="Kyrpides N.C."/>
            <person name="Shapiro N."/>
            <person name="Eloe-Fadrosh E.A."/>
            <person name="Pietrasiak N."/>
        </authorList>
    </citation>
    <scope>NUCLEOTIDE SEQUENCE</scope>
    <source>
        <strain evidence="1">GSE-NOS-MK-12-04C</strain>
    </source>
</reference>
<accession>A0A951QRZ4</accession>
<evidence type="ECO:0000313" key="1">
    <source>
        <dbReference type="EMBL" id="MBW4670118.1"/>
    </source>
</evidence>